<reference evidence="9 10" key="1">
    <citation type="submission" date="2013-03" db="EMBL/GenBank/DDBJ databases">
        <title>The Genome Sequence of Cladophialophora yegresii CBS 114405.</title>
        <authorList>
            <consortium name="The Broad Institute Genomics Platform"/>
            <person name="Cuomo C."/>
            <person name="de Hoog S."/>
            <person name="Gorbushina A."/>
            <person name="Walker B."/>
            <person name="Young S.K."/>
            <person name="Zeng Q."/>
            <person name="Gargeya S."/>
            <person name="Fitzgerald M."/>
            <person name="Haas B."/>
            <person name="Abouelleil A."/>
            <person name="Allen A.W."/>
            <person name="Alvarado L."/>
            <person name="Arachchi H.M."/>
            <person name="Berlin A.M."/>
            <person name="Chapman S.B."/>
            <person name="Gainer-Dewar J."/>
            <person name="Goldberg J."/>
            <person name="Griggs A."/>
            <person name="Gujja S."/>
            <person name="Hansen M."/>
            <person name="Howarth C."/>
            <person name="Imamovic A."/>
            <person name="Ireland A."/>
            <person name="Larimer J."/>
            <person name="McCowan C."/>
            <person name="Murphy C."/>
            <person name="Pearson M."/>
            <person name="Poon T.W."/>
            <person name="Priest M."/>
            <person name="Roberts A."/>
            <person name="Saif S."/>
            <person name="Shea T."/>
            <person name="Sisk P."/>
            <person name="Sykes S."/>
            <person name="Wortman J."/>
            <person name="Nusbaum C."/>
            <person name="Birren B."/>
        </authorList>
    </citation>
    <scope>NUCLEOTIDE SEQUENCE [LARGE SCALE GENOMIC DNA]</scope>
    <source>
        <strain evidence="9 10">CBS 114405</strain>
    </source>
</reference>
<keyword evidence="4" id="KW-0548">Nucleotidyltransferase</keyword>
<dbReference type="Proteomes" id="UP000019473">
    <property type="component" value="Unassembled WGS sequence"/>
</dbReference>
<dbReference type="Pfam" id="PF14716">
    <property type="entry name" value="HHH_8"/>
    <property type="match status" value="1"/>
</dbReference>
<dbReference type="InterPro" id="IPR002054">
    <property type="entry name" value="DNA-dir_DNA_pol_X"/>
</dbReference>
<feature type="domain" description="BRCT" evidence="8">
    <location>
        <begin position="147"/>
        <end position="176"/>
    </location>
</feature>
<dbReference type="SUPFAM" id="SSF81301">
    <property type="entry name" value="Nucleotidyltransferase"/>
    <property type="match status" value="1"/>
</dbReference>
<sequence length="767" mass="85830">MAPSTSSHRIDLSSAPPVFVLQSHLQPEELHETEDLIYQSGGHITYDAKEARLFVGRVARKTRAAFDLRVQGVWTEDSALPEHGRNGNGNNHPPDEGPPKKKARLSSDHGAGPSTIHRQASSSTVSASPERSPQDAARSPEVIWPDLSNHIIVVKLAWLDACSKEGKLVPYKPYVVYTAKIVPRPDGETTPKTSPTHTTYAKVGSTTASQASSPSRSSRPDPSAILERARAEAASLPARRRRWGDHGHDSSSSQHHKAPKLHRTTTSEMEYIAAHPLPPLPDWATGPYAHYSCCRSTFLTTPNSAFISQLTKIKDARLLRLDDVGVRAYGTSIASISAYPHRIEHAEEITRLPGCEQKIASLWREWQDSAATDEERHIQEVQELDAEPDLNVLRLFWNIWGVGAETARRFYYDHGWRELDDIVEFGWQSLTRVQQIGLKYWDDFADKIPRAEVKAINDVILQHARRVLKIPEDKFGTKDDVECVIVGGYRRGKALCGDVDVVVSHRDESKTKDLVGEVVCSLEDAGYITHTLTLHTTTSDRGQATLPYRAQQHRGHGFDSLDKALCVWQDPVFDEGDRAAADDAGAGAGDKRESGSDHHEKASRKQKNPNIHRRVDIIISPWRTVGCAVLGWSGGTTFQRDIRRFVAKVHELKFDSSGVRNRGNGRVLDLEGPRPRLRLHNRPGPALSPTNDADEDTDKDNDKQKQIQVAREKEVIESLLQGTPIEKDDERWKGMEWDDADTWWDRERRLMEGLGIGYRPAEERCTG</sequence>
<dbReference type="HOGENOM" id="CLU_008698_4_1_1"/>
<dbReference type="InterPro" id="IPR001357">
    <property type="entry name" value="BRCT_dom"/>
</dbReference>
<feature type="region of interest" description="Disordered" evidence="7">
    <location>
        <begin position="183"/>
        <end position="263"/>
    </location>
</feature>
<gene>
    <name evidence="9" type="ORF">A1O7_00402</name>
</gene>
<dbReference type="PANTHER" id="PTHR11276:SF29">
    <property type="entry name" value="DNA POLYMERASE TYPE-X FAMILY PROTEIN POL4"/>
    <property type="match status" value="1"/>
</dbReference>
<dbReference type="Gene3D" id="3.30.460.10">
    <property type="entry name" value="Beta Polymerase, domain 2"/>
    <property type="match status" value="1"/>
</dbReference>
<dbReference type="FunFam" id="3.30.210.10:FF:000005">
    <property type="entry name" value="DNA polymerase IV"/>
    <property type="match status" value="1"/>
</dbReference>
<dbReference type="Gene3D" id="3.30.210.10">
    <property type="entry name" value="DNA polymerase, thumb domain"/>
    <property type="match status" value="1"/>
</dbReference>
<proteinExistence type="inferred from homology"/>
<dbReference type="InterPro" id="IPR036420">
    <property type="entry name" value="BRCT_dom_sf"/>
</dbReference>
<keyword evidence="5" id="KW-0479">Metal-binding</keyword>
<evidence type="ECO:0000256" key="6">
    <source>
        <dbReference type="ARBA" id="ARBA00023242"/>
    </source>
</evidence>
<evidence type="ECO:0000256" key="1">
    <source>
        <dbReference type="ARBA" id="ARBA00004123"/>
    </source>
</evidence>
<dbReference type="eggNOG" id="KOG2534">
    <property type="taxonomic scope" value="Eukaryota"/>
</dbReference>
<accession>W9WHH1</accession>
<feature type="compositionally biased region" description="Basic residues" evidence="7">
    <location>
        <begin position="254"/>
        <end position="263"/>
    </location>
</feature>
<dbReference type="FunFam" id="1.10.150.20:FF:000010">
    <property type="entry name" value="DNA polymerase lambda"/>
    <property type="match status" value="1"/>
</dbReference>
<dbReference type="InterPro" id="IPR037160">
    <property type="entry name" value="DNA_Pol_thumb_sf"/>
</dbReference>
<comment type="subcellular location">
    <subcellularLocation>
        <location evidence="1">Nucleus</location>
    </subcellularLocation>
</comment>
<dbReference type="GO" id="GO:0006303">
    <property type="term" value="P:double-strand break repair via nonhomologous end joining"/>
    <property type="evidence" value="ECO:0007669"/>
    <property type="project" value="TreeGrafter"/>
</dbReference>
<comment type="caution">
    <text evidence="9">The sequence shown here is derived from an EMBL/GenBank/DDBJ whole genome shotgun (WGS) entry which is preliminary data.</text>
</comment>
<dbReference type="SUPFAM" id="SSF52113">
    <property type="entry name" value="BRCT domain"/>
    <property type="match status" value="1"/>
</dbReference>
<dbReference type="GO" id="GO:0046872">
    <property type="term" value="F:metal ion binding"/>
    <property type="evidence" value="ECO:0007669"/>
    <property type="project" value="UniProtKB-KW"/>
</dbReference>
<dbReference type="InterPro" id="IPR022312">
    <property type="entry name" value="DNA_pol_X"/>
</dbReference>
<dbReference type="Pfam" id="PF14792">
    <property type="entry name" value="DNA_pol_B_palm"/>
    <property type="match status" value="1"/>
</dbReference>
<dbReference type="PRINTS" id="PR00869">
    <property type="entry name" value="DNAPOLX"/>
</dbReference>
<organism evidence="9 10">
    <name type="scientific">Cladophialophora yegresii CBS 114405</name>
    <dbReference type="NCBI Taxonomy" id="1182544"/>
    <lineage>
        <taxon>Eukaryota</taxon>
        <taxon>Fungi</taxon>
        <taxon>Dikarya</taxon>
        <taxon>Ascomycota</taxon>
        <taxon>Pezizomycotina</taxon>
        <taxon>Eurotiomycetes</taxon>
        <taxon>Chaetothyriomycetidae</taxon>
        <taxon>Chaetothyriales</taxon>
        <taxon>Herpotrichiellaceae</taxon>
        <taxon>Cladophialophora</taxon>
    </lineage>
</organism>
<dbReference type="PANTHER" id="PTHR11276">
    <property type="entry name" value="DNA POLYMERASE TYPE-X FAMILY MEMBER"/>
    <property type="match status" value="1"/>
</dbReference>
<dbReference type="SMART" id="SM00483">
    <property type="entry name" value="POLXc"/>
    <property type="match status" value="1"/>
</dbReference>
<comment type="similarity">
    <text evidence="2">Belongs to the DNA polymerase type-X family.</text>
</comment>
<evidence type="ECO:0000256" key="7">
    <source>
        <dbReference type="SAM" id="MobiDB-lite"/>
    </source>
</evidence>
<dbReference type="InterPro" id="IPR018944">
    <property type="entry name" value="DNA_pol_lambd_fingers_domain"/>
</dbReference>
<dbReference type="FunFam" id="1.10.150.110:FF:000005">
    <property type="entry name" value="DNA polymerase POL4"/>
    <property type="match status" value="1"/>
</dbReference>
<dbReference type="VEuPathDB" id="FungiDB:A1O7_00402"/>
<dbReference type="STRING" id="1182544.W9WHH1"/>
<evidence type="ECO:0000313" key="10">
    <source>
        <dbReference type="Proteomes" id="UP000019473"/>
    </source>
</evidence>
<dbReference type="Gene3D" id="1.10.150.110">
    <property type="entry name" value="DNA polymerase beta, N-terminal domain-like"/>
    <property type="match status" value="1"/>
</dbReference>
<dbReference type="PROSITE" id="PS50172">
    <property type="entry name" value="BRCT"/>
    <property type="match status" value="1"/>
</dbReference>
<dbReference type="InterPro" id="IPR029398">
    <property type="entry name" value="PolB_thumb"/>
</dbReference>
<feature type="compositionally biased region" description="Low complexity" evidence="7">
    <location>
        <begin position="190"/>
        <end position="224"/>
    </location>
</feature>
<dbReference type="GO" id="GO:0003677">
    <property type="term" value="F:DNA binding"/>
    <property type="evidence" value="ECO:0007669"/>
    <property type="project" value="InterPro"/>
</dbReference>
<dbReference type="GO" id="GO:0005634">
    <property type="term" value="C:nucleus"/>
    <property type="evidence" value="ECO:0007669"/>
    <property type="project" value="UniProtKB-SubCell"/>
</dbReference>
<evidence type="ECO:0000313" key="9">
    <source>
        <dbReference type="EMBL" id="EXJ64066.1"/>
    </source>
</evidence>
<keyword evidence="6" id="KW-0539">Nucleus</keyword>
<dbReference type="RefSeq" id="XP_007752633.1">
    <property type="nucleotide sequence ID" value="XM_007754443.1"/>
</dbReference>
<dbReference type="SUPFAM" id="SSF81585">
    <property type="entry name" value="PsbU/PolX domain-like"/>
    <property type="match status" value="1"/>
</dbReference>
<dbReference type="GeneID" id="19175018"/>
<feature type="compositionally biased region" description="Polar residues" evidence="7">
    <location>
        <begin position="116"/>
        <end position="131"/>
    </location>
</feature>
<evidence type="ECO:0000256" key="3">
    <source>
        <dbReference type="ARBA" id="ARBA00022679"/>
    </source>
</evidence>
<protein>
    <recommendedName>
        <fullName evidence="8">BRCT domain-containing protein</fullName>
    </recommendedName>
</protein>
<evidence type="ECO:0000256" key="4">
    <source>
        <dbReference type="ARBA" id="ARBA00022695"/>
    </source>
</evidence>
<dbReference type="Pfam" id="PF14791">
    <property type="entry name" value="DNA_pol_B_thumb"/>
    <property type="match status" value="1"/>
</dbReference>
<evidence type="ECO:0000259" key="8">
    <source>
        <dbReference type="PROSITE" id="PS50172"/>
    </source>
</evidence>
<keyword evidence="10" id="KW-1185">Reference proteome</keyword>
<dbReference type="OrthoDB" id="205514at2759"/>
<dbReference type="InterPro" id="IPR028207">
    <property type="entry name" value="DNA_pol_B_palm_palm"/>
</dbReference>
<dbReference type="GO" id="GO:0003887">
    <property type="term" value="F:DNA-directed DNA polymerase activity"/>
    <property type="evidence" value="ECO:0007669"/>
    <property type="project" value="InterPro"/>
</dbReference>
<dbReference type="AlphaFoldDB" id="W9WHH1"/>
<dbReference type="EMBL" id="AMGW01000001">
    <property type="protein sequence ID" value="EXJ64066.1"/>
    <property type="molecule type" value="Genomic_DNA"/>
</dbReference>
<feature type="region of interest" description="Disordered" evidence="7">
    <location>
        <begin position="662"/>
        <end position="708"/>
    </location>
</feature>
<dbReference type="SUPFAM" id="SSF47802">
    <property type="entry name" value="DNA polymerase beta, N-terminal domain-like"/>
    <property type="match status" value="1"/>
</dbReference>
<feature type="region of interest" description="Disordered" evidence="7">
    <location>
        <begin position="578"/>
        <end position="609"/>
    </location>
</feature>
<dbReference type="Pfam" id="PF10391">
    <property type="entry name" value="DNA_pol_lambd_f"/>
    <property type="match status" value="1"/>
</dbReference>
<dbReference type="Gene3D" id="1.10.150.20">
    <property type="entry name" value="5' to 3' exonuclease, C-terminal subdomain"/>
    <property type="match status" value="1"/>
</dbReference>
<dbReference type="InterPro" id="IPR010996">
    <property type="entry name" value="HHH_MUS81"/>
</dbReference>
<dbReference type="InterPro" id="IPR043519">
    <property type="entry name" value="NT_sf"/>
</dbReference>
<name>W9WHH1_9EURO</name>
<evidence type="ECO:0000256" key="2">
    <source>
        <dbReference type="ARBA" id="ARBA00008323"/>
    </source>
</evidence>
<feature type="compositionally biased region" description="Basic and acidic residues" evidence="7">
    <location>
        <begin position="589"/>
        <end position="600"/>
    </location>
</feature>
<dbReference type="InterPro" id="IPR027421">
    <property type="entry name" value="DNA_pol_lamdba_lyase_dom_sf"/>
</dbReference>
<keyword evidence="3" id="KW-0808">Transferase</keyword>
<feature type="region of interest" description="Disordered" evidence="7">
    <location>
        <begin position="77"/>
        <end position="141"/>
    </location>
</feature>
<evidence type="ECO:0000256" key="5">
    <source>
        <dbReference type="ARBA" id="ARBA00022723"/>
    </source>
</evidence>